<reference evidence="6 7" key="1">
    <citation type="submission" date="2016-11" db="EMBL/GenBank/DDBJ databases">
        <authorList>
            <person name="Jaros S."/>
            <person name="Januszkiewicz K."/>
            <person name="Wedrychowicz H."/>
        </authorList>
    </citation>
    <scope>NUCLEOTIDE SEQUENCE [LARGE SCALE GENOMIC DNA]</scope>
    <source>
        <strain evidence="6 7">DSM 26991</strain>
    </source>
</reference>
<dbReference type="AlphaFoldDB" id="A0A1M4XUP5"/>
<dbReference type="Proteomes" id="UP000184509">
    <property type="component" value="Unassembled WGS sequence"/>
</dbReference>
<organism evidence="6 7">
    <name type="scientific">Bacteroides luti</name>
    <dbReference type="NCBI Taxonomy" id="1297750"/>
    <lineage>
        <taxon>Bacteria</taxon>
        <taxon>Pseudomonadati</taxon>
        <taxon>Bacteroidota</taxon>
        <taxon>Bacteroidia</taxon>
        <taxon>Bacteroidales</taxon>
        <taxon>Bacteroidaceae</taxon>
        <taxon>Bacteroides</taxon>
    </lineage>
</organism>
<evidence type="ECO:0000259" key="5">
    <source>
        <dbReference type="PROSITE" id="PS50931"/>
    </source>
</evidence>
<dbReference type="GO" id="GO:0005829">
    <property type="term" value="C:cytosol"/>
    <property type="evidence" value="ECO:0007669"/>
    <property type="project" value="TreeGrafter"/>
</dbReference>
<protein>
    <submittedName>
        <fullName evidence="6">LysR family transcriptional regulator, cyn operon transcriptional activator</fullName>
    </submittedName>
</protein>
<sequence length="289" mass="33180">MELRQLRYFIKSAELSNFTEAARTLFISESTLSQQIKQLEIELDTLLFERVRRRVSLTEAGEMFLPYARKTVADSEHAVQRLRDLRNLHTGTLKIGVTFSLGSVLTNSLEKFSQTYPDIKLNIIYRTATELTGLLKTHQVDFVLSYELLHDDDQIESMRLFDSALSVIVHQHHPLAALKRIPLSYINNYPLVLPSVGMNARIILDSVLQASHITLNPQVELNEVNILLQMVRTKHWVTVLSKATIHGDNEMKAIPIQEKGTEMHAALLWLKDGYQKNATREFIRMLMQD</sequence>
<keyword evidence="7" id="KW-1185">Reference proteome</keyword>
<dbReference type="STRING" id="1297750.SAMN05444405_104138"/>
<dbReference type="Gene3D" id="1.10.10.10">
    <property type="entry name" value="Winged helix-like DNA-binding domain superfamily/Winged helix DNA-binding domain"/>
    <property type="match status" value="1"/>
</dbReference>
<keyword evidence="4" id="KW-0804">Transcription</keyword>
<dbReference type="Pfam" id="PF03466">
    <property type="entry name" value="LysR_substrate"/>
    <property type="match status" value="1"/>
</dbReference>
<keyword evidence="3" id="KW-0238">DNA-binding</keyword>
<dbReference type="InterPro" id="IPR036388">
    <property type="entry name" value="WH-like_DNA-bd_sf"/>
</dbReference>
<dbReference type="Gene3D" id="3.40.190.290">
    <property type="match status" value="1"/>
</dbReference>
<dbReference type="SUPFAM" id="SSF53850">
    <property type="entry name" value="Periplasmic binding protein-like II"/>
    <property type="match status" value="1"/>
</dbReference>
<dbReference type="InterPro" id="IPR005119">
    <property type="entry name" value="LysR_subst-bd"/>
</dbReference>
<dbReference type="PROSITE" id="PS50931">
    <property type="entry name" value="HTH_LYSR"/>
    <property type="match status" value="1"/>
</dbReference>
<dbReference type="GO" id="GO:0003677">
    <property type="term" value="F:DNA binding"/>
    <property type="evidence" value="ECO:0007669"/>
    <property type="project" value="UniProtKB-KW"/>
</dbReference>
<evidence type="ECO:0000256" key="3">
    <source>
        <dbReference type="ARBA" id="ARBA00023125"/>
    </source>
</evidence>
<dbReference type="OrthoDB" id="9803735at2"/>
<evidence type="ECO:0000256" key="2">
    <source>
        <dbReference type="ARBA" id="ARBA00023015"/>
    </source>
</evidence>
<evidence type="ECO:0000313" key="7">
    <source>
        <dbReference type="Proteomes" id="UP000184509"/>
    </source>
</evidence>
<feature type="domain" description="HTH lysR-type" evidence="5">
    <location>
        <begin position="1"/>
        <end position="58"/>
    </location>
</feature>
<dbReference type="GO" id="GO:0003700">
    <property type="term" value="F:DNA-binding transcription factor activity"/>
    <property type="evidence" value="ECO:0007669"/>
    <property type="project" value="InterPro"/>
</dbReference>
<dbReference type="RefSeq" id="WP_073399898.1">
    <property type="nucleotide sequence ID" value="NZ_FQTV01000004.1"/>
</dbReference>
<dbReference type="PANTHER" id="PTHR30419">
    <property type="entry name" value="HTH-TYPE TRANSCRIPTIONAL REGULATOR YBHD"/>
    <property type="match status" value="1"/>
</dbReference>
<dbReference type="Pfam" id="PF00126">
    <property type="entry name" value="HTH_1"/>
    <property type="match status" value="1"/>
</dbReference>
<dbReference type="InterPro" id="IPR036390">
    <property type="entry name" value="WH_DNA-bd_sf"/>
</dbReference>
<dbReference type="SUPFAM" id="SSF46785">
    <property type="entry name" value="Winged helix' DNA-binding domain"/>
    <property type="match status" value="1"/>
</dbReference>
<dbReference type="PRINTS" id="PR00039">
    <property type="entry name" value="HTHLYSR"/>
</dbReference>
<name>A0A1M4XUP5_9BACE</name>
<dbReference type="EMBL" id="FQTV01000004">
    <property type="protein sequence ID" value="SHE97314.1"/>
    <property type="molecule type" value="Genomic_DNA"/>
</dbReference>
<gene>
    <name evidence="6" type="ORF">SAMN05444405_104138</name>
</gene>
<comment type="similarity">
    <text evidence="1">Belongs to the LysR transcriptional regulatory family.</text>
</comment>
<evidence type="ECO:0000313" key="6">
    <source>
        <dbReference type="EMBL" id="SHE97314.1"/>
    </source>
</evidence>
<keyword evidence="2" id="KW-0805">Transcription regulation</keyword>
<accession>A0A1M4XUP5</accession>
<evidence type="ECO:0000256" key="4">
    <source>
        <dbReference type="ARBA" id="ARBA00023163"/>
    </source>
</evidence>
<dbReference type="CDD" id="cd05466">
    <property type="entry name" value="PBP2_LTTR_substrate"/>
    <property type="match status" value="1"/>
</dbReference>
<dbReference type="InterPro" id="IPR000847">
    <property type="entry name" value="LysR_HTH_N"/>
</dbReference>
<proteinExistence type="inferred from homology"/>
<dbReference type="InterPro" id="IPR050950">
    <property type="entry name" value="HTH-type_LysR_regulators"/>
</dbReference>
<dbReference type="FunFam" id="1.10.10.10:FF:000001">
    <property type="entry name" value="LysR family transcriptional regulator"/>
    <property type="match status" value="1"/>
</dbReference>
<evidence type="ECO:0000256" key="1">
    <source>
        <dbReference type="ARBA" id="ARBA00009437"/>
    </source>
</evidence>